<evidence type="ECO:0000313" key="2">
    <source>
        <dbReference type="Proteomes" id="UP000516305"/>
    </source>
</evidence>
<organism evidence="1 2">
    <name type="scientific">Croceimicrobium hydrocarbonivorans</name>
    <dbReference type="NCBI Taxonomy" id="2761580"/>
    <lineage>
        <taxon>Bacteria</taxon>
        <taxon>Pseudomonadati</taxon>
        <taxon>Bacteroidota</taxon>
        <taxon>Flavobacteriia</taxon>
        <taxon>Flavobacteriales</taxon>
        <taxon>Owenweeksiaceae</taxon>
        <taxon>Croceimicrobium</taxon>
    </lineage>
</organism>
<dbReference type="Proteomes" id="UP000516305">
    <property type="component" value="Chromosome"/>
</dbReference>
<accession>A0A7H0VDM9</accession>
<dbReference type="RefSeq" id="WP_210758362.1">
    <property type="nucleotide sequence ID" value="NZ_CP060139.1"/>
</dbReference>
<evidence type="ECO:0000313" key="1">
    <source>
        <dbReference type="EMBL" id="QNR23827.1"/>
    </source>
</evidence>
<dbReference type="KEGG" id="chyd:H4K34_15835"/>
<gene>
    <name evidence="1" type="ORF">H4K34_15835</name>
</gene>
<dbReference type="EMBL" id="CP060139">
    <property type="protein sequence ID" value="QNR23827.1"/>
    <property type="molecule type" value="Genomic_DNA"/>
</dbReference>
<proteinExistence type="predicted"/>
<name>A0A7H0VDM9_9FLAO</name>
<keyword evidence="2" id="KW-1185">Reference proteome</keyword>
<sequence>MALSRKRIFSILVILLLLCGGMGWYILKYAEEGPITILDYSYQLEEEKDSLDLSYIFWACACANWLEVSKFPKTKGEEIQAEDCLFIEAVSAQNLLPDSLHNSQQTIRFYGSFYQHPGISRDYKKPTSQKPEAARVFRYDSFKIVLPQIEVLWDSSYVIREDSFQLSFLKKDKQEYLRIQKNQKDRLMLSIDGILHQLSIEDINQDHYPDLLIWQIQNSIWADLYLYDTLLGQYHHVEAFEKFPEPKLLKHGYPYFYSYATTGCADINWESVLFKVSDYHCQEFARISADCCDAAGNEQSCIRLISASNKLIRKFHTDSIAAFDDDKRGFIEHIWNTEFQQFSMD</sequence>
<dbReference type="AlphaFoldDB" id="A0A7H0VDM9"/>
<reference evidence="1 2" key="1">
    <citation type="submission" date="2020-08" db="EMBL/GenBank/DDBJ databases">
        <title>Croceimicrobium hydrocarbonivorans gen. nov., sp. nov., a novel marine bacterium isolated from a bacterial consortium that degrades polyethylene terephthalate.</title>
        <authorList>
            <person name="Liu R."/>
        </authorList>
    </citation>
    <scope>NUCLEOTIDE SEQUENCE [LARGE SCALE GENOMIC DNA]</scope>
    <source>
        <strain evidence="1 2">A20-9</strain>
    </source>
</reference>
<protein>
    <submittedName>
        <fullName evidence="1">Uncharacterized protein</fullName>
    </submittedName>
</protein>